<dbReference type="Gene3D" id="3.10.310.40">
    <property type="match status" value="1"/>
</dbReference>
<comment type="cofactor">
    <cofactor evidence="1">
        <name>Zn(2+)</name>
        <dbReference type="ChEBI" id="CHEBI:29105"/>
    </cofactor>
</comment>
<dbReference type="GO" id="GO:0002161">
    <property type="term" value="F:aminoacyl-tRNA deacylase activity"/>
    <property type="evidence" value="ECO:0007669"/>
    <property type="project" value="UniProtKB-ARBA"/>
</dbReference>
<dbReference type="InterPro" id="IPR012947">
    <property type="entry name" value="tRNA_SAD"/>
</dbReference>
<evidence type="ECO:0000256" key="4">
    <source>
        <dbReference type="ARBA" id="ARBA00022833"/>
    </source>
</evidence>
<sequence>MTERIYLENPYLRNIEARIVEKKYMNNRYYVKTNKTIFYPNLAGGQPGDRGTINGVEVIDTYEDGIDIVHVLKDNIHSDRVELSIDWNNRFDYMQQHSGQHLLSSVFYKLFNGETIGFYIGKEYVYIDVDIPKISEEEIQKVEEFANKIVFSNFSIKSYIVEREDIDKIPVRKDPIVSSNIRIVEIDGIDFSPCCGTHLRSTGEIGMIKIRRVESYKGNIRVEFVCGNRALRDYIWKSNAIQKISNLLSSKDKDVYNRVEKLYNDKENLEKENRLLREKLFKFIATDLIREAKNINGINFIINESMDMEFKELQNLIPYVNLIENTIILFGVKGNSTGQFIISRSQNLNINMKKLLEEVSQNIEIKGGGSPQTIQGGCSIDKLDDVIKTFYDKILERL</sequence>
<name>A0A1H2T614_9FIRM</name>
<feature type="domain" description="Alanyl-transfer RNA synthetases family profile" evidence="6">
    <location>
        <begin position="1"/>
        <end position="232"/>
    </location>
</feature>
<organism evidence="7 8">
    <name type="scientific">Tepidimicrobium xylanilyticum</name>
    <dbReference type="NCBI Taxonomy" id="1123352"/>
    <lineage>
        <taxon>Bacteria</taxon>
        <taxon>Bacillati</taxon>
        <taxon>Bacillota</taxon>
        <taxon>Tissierellia</taxon>
        <taxon>Tissierellales</taxon>
        <taxon>Tepidimicrobiaceae</taxon>
        <taxon>Tepidimicrobium</taxon>
    </lineage>
</organism>
<proteinExistence type="predicted"/>
<dbReference type="InterPro" id="IPR018163">
    <property type="entry name" value="Thr/Ala-tRNA-synth_IIc_edit"/>
</dbReference>
<dbReference type="AlphaFoldDB" id="A0A1H2T614"/>
<dbReference type="PANTHER" id="PTHR43462">
    <property type="entry name" value="ALANYL-TRNA EDITING PROTEIN"/>
    <property type="match status" value="1"/>
</dbReference>
<dbReference type="SUPFAM" id="SSF50447">
    <property type="entry name" value="Translation proteins"/>
    <property type="match status" value="1"/>
</dbReference>
<dbReference type="Gene3D" id="2.40.30.130">
    <property type="match status" value="1"/>
</dbReference>
<dbReference type="InterPro" id="IPR009000">
    <property type="entry name" value="Transl_B-barrel_sf"/>
</dbReference>
<evidence type="ECO:0000256" key="1">
    <source>
        <dbReference type="ARBA" id="ARBA00001947"/>
    </source>
</evidence>
<dbReference type="RefSeq" id="WP_093750805.1">
    <property type="nucleotide sequence ID" value="NZ_BSYN01000002.1"/>
</dbReference>
<dbReference type="OrthoDB" id="9812949at2"/>
<dbReference type="Pfam" id="PF07973">
    <property type="entry name" value="tRNA_SAD"/>
    <property type="match status" value="1"/>
</dbReference>
<evidence type="ECO:0000256" key="3">
    <source>
        <dbReference type="ARBA" id="ARBA00022723"/>
    </source>
</evidence>
<comment type="subcellular location">
    <subcellularLocation>
        <location evidence="2">Cytoplasm</location>
    </subcellularLocation>
</comment>
<evidence type="ECO:0000256" key="5">
    <source>
        <dbReference type="SAM" id="Coils"/>
    </source>
</evidence>
<dbReference type="GO" id="GO:0046872">
    <property type="term" value="F:metal ion binding"/>
    <property type="evidence" value="ECO:0007669"/>
    <property type="project" value="UniProtKB-KW"/>
</dbReference>
<dbReference type="SUPFAM" id="SSF55186">
    <property type="entry name" value="ThrRS/AlaRS common domain"/>
    <property type="match status" value="1"/>
</dbReference>
<dbReference type="InterPro" id="IPR051335">
    <property type="entry name" value="Alanyl-tRNA_Editing_Enzymes"/>
</dbReference>
<dbReference type="GO" id="GO:0004813">
    <property type="term" value="F:alanine-tRNA ligase activity"/>
    <property type="evidence" value="ECO:0007669"/>
    <property type="project" value="InterPro"/>
</dbReference>
<dbReference type="Proteomes" id="UP000198828">
    <property type="component" value="Unassembled WGS sequence"/>
</dbReference>
<dbReference type="Gene3D" id="3.30.980.10">
    <property type="entry name" value="Threonyl-trna Synthetase, Chain A, domain 2"/>
    <property type="match status" value="1"/>
</dbReference>
<accession>A0A1H2T614</accession>
<evidence type="ECO:0000259" key="6">
    <source>
        <dbReference type="PROSITE" id="PS50860"/>
    </source>
</evidence>
<dbReference type="GO" id="GO:0005524">
    <property type="term" value="F:ATP binding"/>
    <property type="evidence" value="ECO:0007669"/>
    <property type="project" value="InterPro"/>
</dbReference>
<dbReference type="PANTHER" id="PTHR43462:SF1">
    <property type="entry name" value="ALANYL-TRNA EDITING PROTEIN AARSD1"/>
    <property type="match status" value="1"/>
</dbReference>
<keyword evidence="7" id="KW-0030">Aminoacyl-tRNA synthetase</keyword>
<evidence type="ECO:0000313" key="8">
    <source>
        <dbReference type="Proteomes" id="UP000198828"/>
    </source>
</evidence>
<keyword evidence="3" id="KW-0479">Metal-binding</keyword>
<dbReference type="SMART" id="SM00863">
    <property type="entry name" value="tRNA_SAD"/>
    <property type="match status" value="1"/>
</dbReference>
<gene>
    <name evidence="7" type="ORF">SAMN05660923_00639</name>
</gene>
<feature type="coiled-coil region" evidence="5">
    <location>
        <begin position="252"/>
        <end position="279"/>
    </location>
</feature>
<keyword evidence="5" id="KW-0175">Coiled coil</keyword>
<evidence type="ECO:0000256" key="2">
    <source>
        <dbReference type="ARBA" id="ARBA00004496"/>
    </source>
</evidence>
<dbReference type="EMBL" id="FNNG01000002">
    <property type="protein sequence ID" value="SDW39386.1"/>
    <property type="molecule type" value="Genomic_DNA"/>
</dbReference>
<dbReference type="GO" id="GO:0006419">
    <property type="term" value="P:alanyl-tRNA aminoacylation"/>
    <property type="evidence" value="ECO:0007669"/>
    <property type="project" value="InterPro"/>
</dbReference>
<keyword evidence="4" id="KW-0862">Zinc</keyword>
<dbReference type="PROSITE" id="PS50860">
    <property type="entry name" value="AA_TRNA_LIGASE_II_ALA"/>
    <property type="match status" value="1"/>
</dbReference>
<dbReference type="GO" id="GO:0003676">
    <property type="term" value="F:nucleic acid binding"/>
    <property type="evidence" value="ECO:0007669"/>
    <property type="project" value="InterPro"/>
</dbReference>
<reference evidence="7 8" key="1">
    <citation type="submission" date="2016-10" db="EMBL/GenBank/DDBJ databases">
        <authorList>
            <person name="de Groot N.N."/>
        </authorList>
    </citation>
    <scope>NUCLEOTIDE SEQUENCE [LARGE SCALE GENOMIC DNA]</scope>
    <source>
        <strain evidence="7 8">DSM 23310</strain>
    </source>
</reference>
<dbReference type="GO" id="GO:0005737">
    <property type="term" value="C:cytoplasm"/>
    <property type="evidence" value="ECO:0007669"/>
    <property type="project" value="UniProtKB-SubCell"/>
</dbReference>
<keyword evidence="8" id="KW-1185">Reference proteome</keyword>
<evidence type="ECO:0000313" key="7">
    <source>
        <dbReference type="EMBL" id="SDW39386.1"/>
    </source>
</evidence>
<protein>
    <submittedName>
        <fullName evidence="7">Alanyl-tRNA synthetase</fullName>
    </submittedName>
</protein>
<dbReference type="InterPro" id="IPR018165">
    <property type="entry name" value="Ala-tRNA-synth_IIc_core"/>
</dbReference>
<keyword evidence="7" id="KW-0436">Ligase</keyword>